<comment type="caution">
    <text evidence="2">The sequence shown here is derived from an EMBL/GenBank/DDBJ whole genome shotgun (WGS) entry which is preliminary data.</text>
</comment>
<evidence type="ECO:0000313" key="2">
    <source>
        <dbReference type="EMBL" id="KAJ8377571.1"/>
    </source>
</evidence>
<sequence length="248" mass="26705">MATLALTRGRREKGTFGNVTELGEKKCTSSPAQARDCPQLPLPEKRGHSSTPSNSDDADKPPSEPVSSGSSTQTGPDAEQPSGGQAEGKGRCAGPQAESRSRKPREEEEEKEEEKKEEKEEKAEPPAPSLSRQAQESLRWEGALDDPVAEAERMEIYRANRRRRYLSTQQSAMPSTPTAPTTTRTRTTPRTPTTPTTPNTPTTPATPTTPTTPTALTTTRTRTTPAPPPLGQDRGHLIQGGKDKEGGV</sequence>
<protein>
    <submittedName>
        <fullName evidence="2">Uncharacterized protein</fullName>
    </submittedName>
</protein>
<dbReference type="AlphaFoldDB" id="A0AAD7W2Z6"/>
<feature type="compositionally biased region" description="Basic and acidic residues" evidence="1">
    <location>
        <begin position="233"/>
        <end position="248"/>
    </location>
</feature>
<keyword evidence="3" id="KW-1185">Reference proteome</keyword>
<gene>
    <name evidence="2" type="ORF">AAFF_G00255890</name>
</gene>
<feature type="compositionally biased region" description="Basic and acidic residues" evidence="1">
    <location>
        <begin position="113"/>
        <end position="124"/>
    </location>
</feature>
<organism evidence="2 3">
    <name type="scientific">Aldrovandia affinis</name>
    <dbReference type="NCBI Taxonomy" id="143900"/>
    <lineage>
        <taxon>Eukaryota</taxon>
        <taxon>Metazoa</taxon>
        <taxon>Chordata</taxon>
        <taxon>Craniata</taxon>
        <taxon>Vertebrata</taxon>
        <taxon>Euteleostomi</taxon>
        <taxon>Actinopterygii</taxon>
        <taxon>Neopterygii</taxon>
        <taxon>Teleostei</taxon>
        <taxon>Notacanthiformes</taxon>
        <taxon>Halosauridae</taxon>
        <taxon>Aldrovandia</taxon>
    </lineage>
</organism>
<name>A0AAD7W2Z6_9TELE</name>
<feature type="compositionally biased region" description="Low complexity" evidence="1">
    <location>
        <begin position="176"/>
        <end position="224"/>
    </location>
</feature>
<dbReference type="PANTHER" id="PTHR36474">
    <property type="entry name" value="PROTEIN LIAT1"/>
    <property type="match status" value="1"/>
</dbReference>
<dbReference type="InterPro" id="IPR038794">
    <property type="entry name" value="LIAT1"/>
</dbReference>
<reference evidence="2" key="1">
    <citation type="journal article" date="2023" name="Science">
        <title>Genome structures resolve the early diversification of teleost fishes.</title>
        <authorList>
            <person name="Parey E."/>
            <person name="Louis A."/>
            <person name="Montfort J."/>
            <person name="Bouchez O."/>
            <person name="Roques C."/>
            <person name="Iampietro C."/>
            <person name="Lluch J."/>
            <person name="Castinel A."/>
            <person name="Donnadieu C."/>
            <person name="Desvignes T."/>
            <person name="Floi Bucao C."/>
            <person name="Jouanno E."/>
            <person name="Wen M."/>
            <person name="Mejri S."/>
            <person name="Dirks R."/>
            <person name="Jansen H."/>
            <person name="Henkel C."/>
            <person name="Chen W.J."/>
            <person name="Zahm M."/>
            <person name="Cabau C."/>
            <person name="Klopp C."/>
            <person name="Thompson A.W."/>
            <person name="Robinson-Rechavi M."/>
            <person name="Braasch I."/>
            <person name="Lecointre G."/>
            <person name="Bobe J."/>
            <person name="Postlethwait J.H."/>
            <person name="Berthelot C."/>
            <person name="Roest Crollius H."/>
            <person name="Guiguen Y."/>
        </authorList>
    </citation>
    <scope>NUCLEOTIDE SEQUENCE</scope>
    <source>
        <strain evidence="2">NC1722</strain>
    </source>
</reference>
<evidence type="ECO:0000256" key="1">
    <source>
        <dbReference type="SAM" id="MobiDB-lite"/>
    </source>
</evidence>
<feature type="region of interest" description="Disordered" evidence="1">
    <location>
        <begin position="1"/>
        <end position="248"/>
    </location>
</feature>
<proteinExistence type="predicted"/>
<feature type="compositionally biased region" description="Polar residues" evidence="1">
    <location>
        <begin position="65"/>
        <end position="75"/>
    </location>
</feature>
<dbReference type="Proteomes" id="UP001221898">
    <property type="component" value="Unassembled WGS sequence"/>
</dbReference>
<evidence type="ECO:0000313" key="3">
    <source>
        <dbReference type="Proteomes" id="UP001221898"/>
    </source>
</evidence>
<dbReference type="PANTHER" id="PTHR36474:SF1">
    <property type="entry name" value="PROTEIN LIAT1"/>
    <property type="match status" value="1"/>
</dbReference>
<accession>A0AAD7W2Z6</accession>
<feature type="compositionally biased region" description="Polar residues" evidence="1">
    <location>
        <begin position="166"/>
        <end position="175"/>
    </location>
</feature>
<dbReference type="EMBL" id="JAINUG010000347">
    <property type="protein sequence ID" value="KAJ8377571.1"/>
    <property type="molecule type" value="Genomic_DNA"/>
</dbReference>